<dbReference type="InterPro" id="IPR053733">
    <property type="entry name" value="Heme_Transport_Util_sf"/>
</dbReference>
<dbReference type="NCBIfam" id="TIGR04108">
    <property type="entry name" value="HutX"/>
    <property type="match status" value="1"/>
</dbReference>
<gene>
    <name evidence="1" type="primary">hutX</name>
    <name evidence="1" type="ORF">QWY96_18665</name>
</gene>
<name>A0ABT8CNT8_9VIBR</name>
<dbReference type="Proteomes" id="UP001223712">
    <property type="component" value="Unassembled WGS sequence"/>
</dbReference>
<sequence>MTETRLEMTETLEQRVARILEEEPKLLATAIAEKLGVSEVEVVAAFPNDMAVMLDGSRAQEILEGLVGWGPVTTIVHSFGSIFEVKAPFPKGKVARGYYNLMGKEGELHGHLKLDNVKHIGLVSKAFMGRESHYFGFFSETGENIFKIYLGRNEKRELIADQVERFKALKNKLKYSQ</sequence>
<reference evidence="2" key="1">
    <citation type="journal article" date="2019" name="Int. J. Syst. Evol. Microbiol.">
        <title>The Global Catalogue of Microorganisms (GCM) 10K type strain sequencing project: providing services to taxonomists for standard genome sequencing and annotation.</title>
        <authorList>
            <consortium name="The Broad Institute Genomics Platform"/>
            <consortium name="The Broad Institute Genome Sequencing Center for Infectious Disease"/>
            <person name="Wu L."/>
            <person name="Ma J."/>
        </authorList>
    </citation>
    <scope>NUCLEOTIDE SEQUENCE [LARGE SCALE GENOMIC DNA]</scope>
    <source>
        <strain evidence="2">CECT 7226</strain>
    </source>
</reference>
<keyword evidence="2" id="KW-1185">Reference proteome</keyword>
<dbReference type="PIRSF" id="PIRSF030840">
    <property type="entry name" value="DUF1008"/>
    <property type="match status" value="1"/>
</dbReference>
<dbReference type="Gene3D" id="3.40.1570.10">
    <property type="entry name" value="HemS/ChuS/ChuX like domains"/>
    <property type="match status" value="1"/>
</dbReference>
<proteinExistence type="predicted"/>
<dbReference type="EMBL" id="JAUFQY010000002">
    <property type="protein sequence ID" value="MDN3702436.1"/>
    <property type="molecule type" value="Genomic_DNA"/>
</dbReference>
<comment type="caution">
    <text evidence="1">The sequence shown here is derived from an EMBL/GenBank/DDBJ whole genome shotgun (WGS) entry which is preliminary data.</text>
</comment>
<dbReference type="RefSeq" id="WP_290334980.1">
    <property type="nucleotide sequence ID" value="NZ_JAUFQY010000002.1"/>
</dbReference>
<dbReference type="CDD" id="cd16829">
    <property type="entry name" value="ChuX_HutX-like"/>
    <property type="match status" value="1"/>
</dbReference>
<evidence type="ECO:0000313" key="1">
    <source>
        <dbReference type="EMBL" id="MDN3702436.1"/>
    </source>
</evidence>
<dbReference type="InterPro" id="IPR010413">
    <property type="entry name" value="HutX-like"/>
</dbReference>
<dbReference type="SUPFAM" id="SSF144064">
    <property type="entry name" value="Heme iron utilization protein-like"/>
    <property type="match status" value="1"/>
</dbReference>
<protein>
    <submittedName>
        <fullName evidence="1">Heme utilization cystosolic carrier protein HutX</fullName>
    </submittedName>
</protein>
<organism evidence="1 2">
    <name type="scientific">Vibrio artabrorum</name>
    <dbReference type="NCBI Taxonomy" id="446374"/>
    <lineage>
        <taxon>Bacteria</taxon>
        <taxon>Pseudomonadati</taxon>
        <taxon>Pseudomonadota</taxon>
        <taxon>Gammaproteobacteria</taxon>
        <taxon>Vibrionales</taxon>
        <taxon>Vibrionaceae</taxon>
        <taxon>Vibrio</taxon>
    </lineage>
</organism>
<evidence type="ECO:0000313" key="2">
    <source>
        <dbReference type="Proteomes" id="UP001223712"/>
    </source>
</evidence>
<accession>A0ABT8CNT8</accession>
<dbReference type="Pfam" id="PF06228">
    <property type="entry name" value="ChuX_HutX"/>
    <property type="match status" value="1"/>
</dbReference>